<feature type="coiled-coil region" evidence="1">
    <location>
        <begin position="309"/>
        <end position="336"/>
    </location>
</feature>
<keyword evidence="4" id="KW-1185">Reference proteome</keyword>
<gene>
    <name evidence="3" type="ORF">ACHAWO_001249</name>
</gene>
<feature type="region of interest" description="Disordered" evidence="2">
    <location>
        <begin position="72"/>
        <end position="106"/>
    </location>
</feature>
<keyword evidence="1" id="KW-0175">Coiled coil</keyword>
<feature type="region of interest" description="Disordered" evidence="2">
    <location>
        <begin position="11"/>
        <end position="36"/>
    </location>
</feature>
<reference evidence="3 4" key="1">
    <citation type="submission" date="2024-10" db="EMBL/GenBank/DDBJ databases">
        <title>Updated reference genomes for cyclostephanoid diatoms.</title>
        <authorList>
            <person name="Roberts W.R."/>
            <person name="Alverson A.J."/>
        </authorList>
    </citation>
    <scope>NUCLEOTIDE SEQUENCE [LARGE SCALE GENOMIC DNA]</scope>
    <source>
        <strain evidence="3 4">AJA010-31</strain>
    </source>
</reference>
<proteinExistence type="predicted"/>
<evidence type="ECO:0000256" key="1">
    <source>
        <dbReference type="SAM" id="Coils"/>
    </source>
</evidence>
<feature type="compositionally biased region" description="Basic residues" evidence="2">
    <location>
        <begin position="271"/>
        <end position="280"/>
    </location>
</feature>
<feature type="compositionally biased region" description="Polar residues" evidence="2">
    <location>
        <begin position="27"/>
        <end position="36"/>
    </location>
</feature>
<feature type="compositionally biased region" description="Basic and acidic residues" evidence="2">
    <location>
        <begin position="185"/>
        <end position="194"/>
    </location>
</feature>
<dbReference type="PANTHER" id="PTHR23159:SF31">
    <property type="entry name" value="CENTROSOME-ASSOCIATED PROTEIN CEP250 ISOFORM X1"/>
    <property type="match status" value="1"/>
</dbReference>
<evidence type="ECO:0000256" key="2">
    <source>
        <dbReference type="SAM" id="MobiDB-lite"/>
    </source>
</evidence>
<feature type="compositionally biased region" description="Basic and acidic residues" evidence="2">
    <location>
        <begin position="228"/>
        <end position="242"/>
    </location>
</feature>
<dbReference type="Proteomes" id="UP001530400">
    <property type="component" value="Unassembled WGS sequence"/>
</dbReference>
<accession>A0ABD3P906</accession>
<evidence type="ECO:0000313" key="3">
    <source>
        <dbReference type="EMBL" id="KAL3783631.1"/>
    </source>
</evidence>
<dbReference type="EMBL" id="JALLPJ020000758">
    <property type="protein sequence ID" value="KAL3783631.1"/>
    <property type="molecule type" value="Genomic_DNA"/>
</dbReference>
<evidence type="ECO:0000313" key="4">
    <source>
        <dbReference type="Proteomes" id="UP001530400"/>
    </source>
</evidence>
<dbReference type="AlphaFoldDB" id="A0ABD3P906"/>
<feature type="compositionally biased region" description="Polar residues" evidence="2">
    <location>
        <begin position="283"/>
        <end position="293"/>
    </location>
</feature>
<feature type="compositionally biased region" description="Low complexity" evidence="2">
    <location>
        <begin position="78"/>
        <end position="100"/>
    </location>
</feature>
<comment type="caution">
    <text evidence="3">The sequence shown here is derived from an EMBL/GenBank/DDBJ whole genome shotgun (WGS) entry which is preliminary data.</text>
</comment>
<feature type="compositionally biased region" description="Polar residues" evidence="2">
    <location>
        <begin position="195"/>
        <end position="209"/>
    </location>
</feature>
<sequence>MSPGISLLRRSLRSNANQDRGSDYESKPSTNASTVSSLTCSVMGTRNVVGEIDIVKRSISLDRTLDTEVESVGDLKDSLGSSGSNVLPVRRLSSSGSRSSRNNKTKDFISRKLSIQDDVMKEEGRDIDTSTSSVSSITLESDIRLYHKTKSKSFHDMRSVPSVNRSRSMCRNRRMSSASAGASHSLERIREESSRFTTNTLASSCSQFPENEPERTELESGSSGSKSTTDHRSIQVERERPSNRFMRNRSHDDSTSEHSSSCRSDLDLSQHKKQQLRRIASRGDQSTASTESFVSTETLELISSLHEARIENESTIERLQHELSELACERDAFRTNSDKVVRVLTAQQTELEAQLKKERKGFADVSSLHKKELKNWMDRAALLSTKVLDLEDNAKKREVDDESRAEKILNLERNMAKLFELYSAQNSNSFGEAGHDDKDMEEVKKSLCAIDTASFEAQELNDKYTQLQKSYDELLETNRRQCEDLQSQLKQSQASLEKLREENTLLKASNDDSNGCNDELLNKICDLVDENAELMERCQELDILKEENEVLQESLMESKTKLDAAQKAADDLKSKNADLEDELELERNACEYLRQESQISSENDCLDDLREENERLTIELEEKNEAMQLLKADHQSIKETVVKLRMENLHLRDEKEEVAKTSKLIRPLPPPHPNSVSLKEKADLEARLEKLEKENKSLTESNAALSTKLSGEIERTKSLETANKGLAARICKLVDFIKEQGNSK</sequence>
<feature type="coiled-coil region" evidence="1">
    <location>
        <begin position="541"/>
        <end position="640"/>
    </location>
</feature>
<name>A0ABD3P906_9STRA</name>
<feature type="region of interest" description="Disordered" evidence="2">
    <location>
        <begin position="152"/>
        <end position="293"/>
    </location>
</feature>
<feature type="coiled-coil region" evidence="1">
    <location>
        <begin position="450"/>
        <end position="509"/>
    </location>
</feature>
<protein>
    <submittedName>
        <fullName evidence="3">Uncharacterized protein</fullName>
    </submittedName>
</protein>
<feature type="coiled-coil region" evidence="1">
    <location>
        <begin position="674"/>
        <end position="708"/>
    </location>
</feature>
<dbReference type="PANTHER" id="PTHR23159">
    <property type="entry name" value="CENTROSOMAL PROTEIN 2"/>
    <property type="match status" value="1"/>
</dbReference>
<organism evidence="3 4">
    <name type="scientific">Cyclotella atomus</name>
    <dbReference type="NCBI Taxonomy" id="382360"/>
    <lineage>
        <taxon>Eukaryota</taxon>
        <taxon>Sar</taxon>
        <taxon>Stramenopiles</taxon>
        <taxon>Ochrophyta</taxon>
        <taxon>Bacillariophyta</taxon>
        <taxon>Coscinodiscophyceae</taxon>
        <taxon>Thalassiosirophycidae</taxon>
        <taxon>Stephanodiscales</taxon>
        <taxon>Stephanodiscaceae</taxon>
        <taxon>Cyclotella</taxon>
    </lineage>
</organism>